<dbReference type="SUPFAM" id="SSF81301">
    <property type="entry name" value="Nucleotidyltransferase"/>
    <property type="match status" value="1"/>
</dbReference>
<protein>
    <submittedName>
        <fullName evidence="2">Nucleotidyltransferase domain-containing protein</fullName>
    </submittedName>
</protein>
<name>A0A6P1YED2_9FIRM</name>
<gene>
    <name evidence="2" type="ORF">G3A45_09140</name>
</gene>
<dbReference type="GO" id="GO:0016740">
    <property type="term" value="F:transferase activity"/>
    <property type="evidence" value="ECO:0007669"/>
    <property type="project" value="UniProtKB-KW"/>
</dbReference>
<dbReference type="CDD" id="cd05403">
    <property type="entry name" value="NT_KNTase_like"/>
    <property type="match status" value="1"/>
</dbReference>
<dbReference type="PANTHER" id="PTHR43449:SF1">
    <property type="entry name" value="POLYMERASE BETA NUCLEOTIDYLTRANSFERASE DOMAIN-CONTAINING PROTEIN"/>
    <property type="match status" value="1"/>
</dbReference>
<dbReference type="InterPro" id="IPR043519">
    <property type="entry name" value="NT_sf"/>
</dbReference>
<dbReference type="Gene3D" id="3.30.460.10">
    <property type="entry name" value="Beta Polymerase, domain 2"/>
    <property type="match status" value="1"/>
</dbReference>
<sequence>MSFGLTESDLDYIKKIIEKFSEIEKAMIFGSRAKGDYRLGSDVDIAIFGENITFDTISKLHAMLEEYSPLPYFFDVVDYSHLQNKELKEHIDRVGKTIFERETSNSKQGDVLNI</sequence>
<feature type="domain" description="Polymerase beta nucleotidyltransferase" evidence="1">
    <location>
        <begin position="13"/>
        <end position="102"/>
    </location>
</feature>
<dbReference type="AlphaFoldDB" id="A0A6P1YED2"/>
<dbReference type="Proteomes" id="UP000464452">
    <property type="component" value="Chromosome"/>
</dbReference>
<dbReference type="RefSeq" id="WP_163235272.1">
    <property type="nucleotide sequence ID" value="NZ_CP048617.1"/>
</dbReference>
<evidence type="ECO:0000313" key="3">
    <source>
        <dbReference type="Proteomes" id="UP000464452"/>
    </source>
</evidence>
<dbReference type="Pfam" id="PF18765">
    <property type="entry name" value="Polbeta"/>
    <property type="match status" value="1"/>
</dbReference>
<keyword evidence="2" id="KW-0808">Transferase</keyword>
<proteinExistence type="predicted"/>
<dbReference type="InterPro" id="IPR041633">
    <property type="entry name" value="Polbeta"/>
</dbReference>
<organism evidence="2 3">
    <name type="scientific">Caloranaerobacter azorensis</name>
    <dbReference type="NCBI Taxonomy" id="116090"/>
    <lineage>
        <taxon>Bacteria</taxon>
        <taxon>Bacillati</taxon>
        <taxon>Bacillota</taxon>
        <taxon>Tissierellia</taxon>
        <taxon>Tissierellales</taxon>
        <taxon>Thermohalobacteraceae</taxon>
        <taxon>Caloranaerobacter</taxon>
    </lineage>
</organism>
<accession>A0A6P1YED2</accession>
<reference evidence="2 3" key="1">
    <citation type="submission" date="2020-02" db="EMBL/GenBank/DDBJ databases">
        <title>Thermophilic hydrogen producing bacteria, Caloranaerobacter azorensis.</title>
        <authorList>
            <person name="Baek K."/>
        </authorList>
    </citation>
    <scope>NUCLEOTIDE SEQUENCE [LARGE SCALE GENOMIC DNA]</scope>
    <source>
        <strain evidence="2 3">T3-1</strain>
    </source>
</reference>
<dbReference type="PANTHER" id="PTHR43449">
    <property type="entry name" value="NUCLEOTIDYLTRANSFERASE"/>
    <property type="match status" value="1"/>
</dbReference>
<dbReference type="KEGG" id="cazo:G3A45_09140"/>
<dbReference type="EMBL" id="CP048617">
    <property type="protein sequence ID" value="QIB27437.1"/>
    <property type="molecule type" value="Genomic_DNA"/>
</dbReference>
<evidence type="ECO:0000259" key="1">
    <source>
        <dbReference type="Pfam" id="PF18765"/>
    </source>
</evidence>
<evidence type="ECO:0000313" key="2">
    <source>
        <dbReference type="EMBL" id="QIB27437.1"/>
    </source>
</evidence>